<reference evidence="1" key="1">
    <citation type="submission" date="2022-11" db="EMBL/GenBank/DDBJ databases">
        <title>Genome Sequence of Boeremia exigua.</title>
        <authorList>
            <person name="Buettner E."/>
        </authorList>
    </citation>
    <scope>NUCLEOTIDE SEQUENCE</scope>
    <source>
        <strain evidence="1">CU02</strain>
    </source>
</reference>
<proteinExistence type="predicted"/>
<dbReference type="Proteomes" id="UP001153331">
    <property type="component" value="Unassembled WGS sequence"/>
</dbReference>
<name>A0ACC2I275_9PLEO</name>
<sequence>MSIAHLLKTVGKPINRDELFKYTNGRFLANEKKAVDRRYVKFDIDQLCAVAASTGPHSPVCSIEEIEGGFSKALFLSKQDGSEIIAKIPFPIAGPPKYTTASEVAVLQYLHAHTQVPVPKVLAWSSDPSNPVGAEYIIMEKAPGIQLFKRWGELSDWDQLCVVKQLTKLEGQIAKIRFPASGSLYLCESMADDDAYVSLDRETDPSGRFCIGPSCERGWHPQGMTAPLHTCFNRGPWPDMSSFGVAIVEREIALLERGLTPTTNGPPCGSFEEQITVLKVAKEVMSALNEPRFIDKVSGPALWHTDLHLGNIYVSEEDPAKIVSLIDWQSIVVSPLFLQARFPEFLPVNDDYTLGTKEFPKLPENYDEMGADSREYAEYRLKQAKLAKGWELYSGVKNNKAYKALHVPMFFRELFIRSGKVSEEGEIPLRACLIELSKTWNKLGFTAQCPAQFNKDDLQRHEQQFKEYRSYHDVLELARNILGTDVEGWISPYVDVAAKHQQNEELLQEVMRRGDKYGKSPEEIRRIWPYRDVSHS</sequence>
<keyword evidence="2" id="KW-1185">Reference proteome</keyword>
<gene>
    <name evidence="1" type="ORF">OPT61_g7526</name>
</gene>
<dbReference type="EMBL" id="JAPHNI010000624">
    <property type="protein sequence ID" value="KAJ8109346.1"/>
    <property type="molecule type" value="Genomic_DNA"/>
</dbReference>
<comment type="caution">
    <text evidence="1">The sequence shown here is derived from an EMBL/GenBank/DDBJ whole genome shotgun (WGS) entry which is preliminary data.</text>
</comment>
<protein>
    <submittedName>
        <fullName evidence="1">Uncharacterized protein</fullName>
    </submittedName>
</protein>
<organism evidence="1 2">
    <name type="scientific">Boeremia exigua</name>
    <dbReference type="NCBI Taxonomy" id="749465"/>
    <lineage>
        <taxon>Eukaryota</taxon>
        <taxon>Fungi</taxon>
        <taxon>Dikarya</taxon>
        <taxon>Ascomycota</taxon>
        <taxon>Pezizomycotina</taxon>
        <taxon>Dothideomycetes</taxon>
        <taxon>Pleosporomycetidae</taxon>
        <taxon>Pleosporales</taxon>
        <taxon>Pleosporineae</taxon>
        <taxon>Didymellaceae</taxon>
        <taxon>Boeremia</taxon>
    </lineage>
</organism>
<accession>A0ACC2I275</accession>
<evidence type="ECO:0000313" key="1">
    <source>
        <dbReference type="EMBL" id="KAJ8109346.1"/>
    </source>
</evidence>
<evidence type="ECO:0000313" key="2">
    <source>
        <dbReference type="Proteomes" id="UP001153331"/>
    </source>
</evidence>